<dbReference type="eggNOG" id="COG0551">
    <property type="taxonomic scope" value="Bacteria"/>
</dbReference>
<dbReference type="GO" id="GO:0003677">
    <property type="term" value="F:DNA binding"/>
    <property type="evidence" value="ECO:0007669"/>
    <property type="project" value="UniProtKB-KW"/>
</dbReference>
<dbReference type="Gene3D" id="1.10.460.10">
    <property type="entry name" value="Topoisomerase I, domain 2"/>
    <property type="match status" value="1"/>
</dbReference>
<feature type="domain" description="Topo IA-type catalytic" evidence="18">
    <location>
        <begin position="149"/>
        <end position="598"/>
    </location>
</feature>
<dbReference type="InterPro" id="IPR005738">
    <property type="entry name" value="TopoIII"/>
</dbReference>
<dbReference type="FunFam" id="1.10.290.10:FF:000004">
    <property type="entry name" value="DNA topoisomerase 3"/>
    <property type="match status" value="1"/>
</dbReference>
<dbReference type="Pfam" id="PF01131">
    <property type="entry name" value="Topoisom_bac"/>
    <property type="match status" value="1"/>
</dbReference>
<dbReference type="STRING" id="156889.Mmc1_2541"/>
<evidence type="ECO:0000256" key="14">
    <source>
        <dbReference type="ARBA" id="ARBA00032235"/>
    </source>
</evidence>
<dbReference type="GO" id="GO:0003917">
    <property type="term" value="F:DNA topoisomerase type I (single strand cut, ATP-independent) activity"/>
    <property type="evidence" value="ECO:0007669"/>
    <property type="project" value="UniProtKB-EC"/>
</dbReference>
<dbReference type="InterPro" id="IPR023406">
    <property type="entry name" value="Topo_IA_AS"/>
</dbReference>
<dbReference type="HOGENOM" id="CLU_002929_5_2_5"/>
<dbReference type="GO" id="GO:0008270">
    <property type="term" value="F:zinc ion binding"/>
    <property type="evidence" value="ECO:0007669"/>
    <property type="project" value="UniProtKB-KW"/>
</dbReference>
<dbReference type="PANTHER" id="PTHR11390:SF21">
    <property type="entry name" value="DNA TOPOISOMERASE 3-ALPHA"/>
    <property type="match status" value="1"/>
</dbReference>
<sequence length="744" mass="82598">MILYLCEKPSQGRDIGRVLGATSRHEGYVAGAGVCVTWCIGHLMEMVAPDGYRPEWKSWRLDTLPIIPQQWQLELTARGRKQFKVIQGLLKGVTEVVLATDADREGETIGREVLERCQYRGKISRLWLSALDDASIRKALGNLLPGEQTEPLYQAGLGRSRADWMVGMNLTRAYTLLGRQGGYAGVLSVGRVQTPTLKLVVDRDRLIENFKPVDYFEIFALHRVHSGTFIAKWVPPPKPCDAEGHCLDRTLAETVIHKVQGHSGTITKAETKRVKEPPPLPLELSTLQQEASRRWGMGAKQTLEIAQSLYEKHKAVTYPRTDCRYLPSNQFKEAPAVLQGLTTNDASLTPLVEGADAQLRSKAWNDKKITAHHAIIPTAAKINIDALSREEALLYDLIRRHYLAQFYPPFEYDRTVIDTQVAMETFHATGRVELIPGWKRVLAANQEKKEGDEDEQTLPVVRSGEAATIEGAELKQKQTKPPNRYTEGTLIQAMKSVGKLVEDARLRKILRETSGIGTEATRAAILETLIKRNLLAKQGKKSLVSMPAGRLLVDALPHSVTDPATTAVWEQTLDDIAHGGGSLETFLAKSELWLNKLIHNVHQRQQLGLNPFRGLPPSTSHTDPAQPTPRRQRRSKAEVTPTPNAAPLCPQCGGPMLQRKSPQGAFWSCAEQATCTGTRPGSPLAAHSPLMQPNPERGPLCPKCQQAPLVQRTAYRGKNSGQPFWGCQRYPQCRYTQASQTTES</sequence>
<reference evidence="20" key="1">
    <citation type="journal article" date="2009" name="Appl. Environ. Microbiol.">
        <title>Complete genome sequence of the chemolithoautotrophic marine magnetotactic coccus strain MC-1.</title>
        <authorList>
            <person name="Schubbe S."/>
            <person name="Williams T.J."/>
            <person name="Xie G."/>
            <person name="Kiss H.E."/>
            <person name="Brettin T.S."/>
            <person name="Martinez D."/>
            <person name="Ross C.A."/>
            <person name="Schuler D."/>
            <person name="Cox B.L."/>
            <person name="Nealson K.H."/>
            <person name="Bazylinski D.A."/>
        </authorList>
    </citation>
    <scope>NUCLEOTIDE SEQUENCE [LARGE SCALE GENOMIC DNA]</scope>
    <source>
        <strain evidence="20">ATCC BAA-1437 / JCM 17883 / MC-1</strain>
    </source>
</reference>
<evidence type="ECO:0000313" key="19">
    <source>
        <dbReference type="EMBL" id="ABK45041.1"/>
    </source>
</evidence>
<evidence type="ECO:0000256" key="1">
    <source>
        <dbReference type="ARBA" id="ARBA00000213"/>
    </source>
</evidence>
<dbReference type="Gene3D" id="3.30.65.10">
    <property type="entry name" value="Bacterial Topoisomerase I, domain 1"/>
    <property type="match status" value="2"/>
</dbReference>
<dbReference type="InterPro" id="IPR013497">
    <property type="entry name" value="Topo_IA_cen"/>
</dbReference>
<evidence type="ECO:0000256" key="13">
    <source>
        <dbReference type="ARBA" id="ARBA00031985"/>
    </source>
</evidence>
<keyword evidence="6" id="KW-0863">Zinc-finger</keyword>
<gene>
    <name evidence="19" type="ordered locus">Mmc1_2541</name>
</gene>
<dbReference type="EMBL" id="CP000471">
    <property type="protein sequence ID" value="ABK45041.1"/>
    <property type="molecule type" value="Genomic_DNA"/>
</dbReference>
<dbReference type="InterPro" id="IPR003602">
    <property type="entry name" value="Topo_IA_DNA-bd_dom"/>
</dbReference>
<dbReference type="InterPro" id="IPR013826">
    <property type="entry name" value="Topo_IA_cen_sub3"/>
</dbReference>
<dbReference type="CDD" id="cd03362">
    <property type="entry name" value="TOPRIM_TopoIA_TopoIII"/>
    <property type="match status" value="1"/>
</dbReference>
<dbReference type="SMART" id="SM00437">
    <property type="entry name" value="TOP1Ac"/>
    <property type="match status" value="1"/>
</dbReference>
<evidence type="ECO:0000256" key="8">
    <source>
        <dbReference type="ARBA" id="ARBA00022842"/>
    </source>
</evidence>
<dbReference type="PROSITE" id="PS52039">
    <property type="entry name" value="TOPO_IA_2"/>
    <property type="match status" value="1"/>
</dbReference>
<comment type="similarity">
    <text evidence="2">Belongs to the type IA topoisomerase family.</text>
</comment>
<dbReference type="AlphaFoldDB" id="A0LAP8"/>
<feature type="region of interest" description="Disordered" evidence="16">
    <location>
        <begin position="608"/>
        <end position="647"/>
    </location>
</feature>
<evidence type="ECO:0000256" key="16">
    <source>
        <dbReference type="SAM" id="MobiDB-lite"/>
    </source>
</evidence>
<dbReference type="SUPFAM" id="SSF57783">
    <property type="entry name" value="Zinc beta-ribbon"/>
    <property type="match status" value="1"/>
</dbReference>
<evidence type="ECO:0000256" key="11">
    <source>
        <dbReference type="ARBA" id="ARBA00023235"/>
    </source>
</evidence>
<dbReference type="GO" id="GO:0006310">
    <property type="term" value="P:DNA recombination"/>
    <property type="evidence" value="ECO:0007669"/>
    <property type="project" value="TreeGrafter"/>
</dbReference>
<dbReference type="Gene3D" id="2.70.20.10">
    <property type="entry name" value="Topoisomerase I, domain 3"/>
    <property type="match status" value="1"/>
</dbReference>
<dbReference type="GO" id="GO:0006281">
    <property type="term" value="P:DNA repair"/>
    <property type="evidence" value="ECO:0007669"/>
    <property type="project" value="TreeGrafter"/>
</dbReference>
<keyword evidence="11 19" id="KW-0413">Isomerase</keyword>
<organism evidence="19 20">
    <name type="scientific">Magnetococcus marinus (strain ATCC BAA-1437 / JCM 17883 / MC-1)</name>
    <dbReference type="NCBI Taxonomy" id="156889"/>
    <lineage>
        <taxon>Bacteria</taxon>
        <taxon>Pseudomonadati</taxon>
        <taxon>Pseudomonadota</taxon>
        <taxon>Magnetococcia</taxon>
        <taxon>Magnetococcales</taxon>
        <taxon>Magnetococcaceae</taxon>
        <taxon>Magnetococcus</taxon>
    </lineage>
</organism>
<dbReference type="PRINTS" id="PR00417">
    <property type="entry name" value="PRTPISMRASEI"/>
</dbReference>
<dbReference type="CDD" id="cd00186">
    <property type="entry name" value="TOP1Ac"/>
    <property type="match status" value="1"/>
</dbReference>
<feature type="domain" description="Toprim" evidence="17">
    <location>
        <begin position="1"/>
        <end position="132"/>
    </location>
</feature>
<dbReference type="InterPro" id="IPR013824">
    <property type="entry name" value="Topo_IA_cen_sub1"/>
</dbReference>
<name>A0LAP8_MAGMM</name>
<keyword evidence="5" id="KW-0677">Repeat</keyword>
<dbReference type="InterPro" id="IPR013825">
    <property type="entry name" value="Topo_IA_cen_sub2"/>
</dbReference>
<dbReference type="Gene3D" id="3.40.50.140">
    <property type="match status" value="1"/>
</dbReference>
<dbReference type="PANTHER" id="PTHR11390">
    <property type="entry name" value="PROKARYOTIC DNA TOPOISOMERASE"/>
    <property type="match status" value="1"/>
</dbReference>
<dbReference type="InterPro" id="IPR023405">
    <property type="entry name" value="Topo_IA_core_domain"/>
</dbReference>
<keyword evidence="4" id="KW-0479">Metal-binding</keyword>
<dbReference type="NCBIfam" id="NF005829">
    <property type="entry name" value="PRK07726.1"/>
    <property type="match status" value="1"/>
</dbReference>
<dbReference type="InterPro" id="IPR006171">
    <property type="entry name" value="TOPRIM_dom"/>
</dbReference>
<evidence type="ECO:0000256" key="15">
    <source>
        <dbReference type="ARBA" id="ARBA00032877"/>
    </source>
</evidence>
<accession>A0LAP8</accession>
<keyword evidence="10" id="KW-0238">DNA-binding</keyword>
<dbReference type="PROSITE" id="PS00396">
    <property type="entry name" value="TOPO_IA_1"/>
    <property type="match status" value="1"/>
</dbReference>
<evidence type="ECO:0000256" key="10">
    <source>
        <dbReference type="ARBA" id="ARBA00023125"/>
    </source>
</evidence>
<dbReference type="InterPro" id="IPR034144">
    <property type="entry name" value="TOPRIM_TopoIII"/>
</dbReference>
<evidence type="ECO:0000256" key="5">
    <source>
        <dbReference type="ARBA" id="ARBA00022737"/>
    </source>
</evidence>
<dbReference type="Pfam" id="PF01396">
    <property type="entry name" value="Zn_ribbon_Top1"/>
    <property type="match status" value="2"/>
</dbReference>
<evidence type="ECO:0000256" key="2">
    <source>
        <dbReference type="ARBA" id="ARBA00009446"/>
    </source>
</evidence>
<keyword evidence="7" id="KW-0862">Zinc</keyword>
<reference evidence="19 20" key="2">
    <citation type="journal article" date="2012" name="Int. J. Syst. Evol. Microbiol.">
        <title>Magnetococcus marinus gen. nov., sp. nov., a marine, magnetotactic bacterium that represents a novel lineage (Magnetococcaceae fam. nov.; Magnetococcales ord. nov.) at the base of the Alphaproteobacteria.</title>
        <authorList>
            <person name="Bazylinski D.A."/>
            <person name="Williams T.J."/>
            <person name="Lefevre C.T."/>
            <person name="Berg R.J."/>
            <person name="Zhang C.L."/>
            <person name="Bowser S.S."/>
            <person name="Dean A.J."/>
            <person name="Beveridge T.J."/>
        </authorList>
    </citation>
    <scope>NUCLEOTIDE SEQUENCE [LARGE SCALE GENOMIC DNA]</scope>
    <source>
        <strain evidence="20">ATCC BAA-1437 / JCM 17883 / MC-1</strain>
    </source>
</reference>
<dbReference type="OrthoDB" id="9805504at2"/>
<dbReference type="Pfam" id="PF01751">
    <property type="entry name" value="Toprim"/>
    <property type="match status" value="1"/>
</dbReference>
<dbReference type="InterPro" id="IPR003601">
    <property type="entry name" value="Topo_IA_2"/>
</dbReference>
<dbReference type="RefSeq" id="WP_011714160.1">
    <property type="nucleotide sequence ID" value="NC_008576.1"/>
</dbReference>
<evidence type="ECO:0000256" key="9">
    <source>
        <dbReference type="ARBA" id="ARBA00023029"/>
    </source>
</evidence>
<comment type="catalytic activity">
    <reaction evidence="1">
        <text>ATP-independent breakage of single-stranded DNA, followed by passage and rejoining.</text>
        <dbReference type="EC" id="5.6.2.1"/>
    </reaction>
</comment>
<evidence type="ECO:0000256" key="12">
    <source>
        <dbReference type="ARBA" id="ARBA00030003"/>
    </source>
</evidence>
<evidence type="ECO:0000259" key="17">
    <source>
        <dbReference type="PROSITE" id="PS50880"/>
    </source>
</evidence>
<evidence type="ECO:0000256" key="7">
    <source>
        <dbReference type="ARBA" id="ARBA00022833"/>
    </source>
</evidence>
<evidence type="ECO:0000259" key="18">
    <source>
        <dbReference type="PROSITE" id="PS52039"/>
    </source>
</evidence>
<dbReference type="PROSITE" id="PS50880">
    <property type="entry name" value="TOPRIM"/>
    <property type="match status" value="1"/>
</dbReference>
<dbReference type="InterPro" id="IPR013498">
    <property type="entry name" value="Topo_IA_Znf"/>
</dbReference>
<evidence type="ECO:0000256" key="3">
    <source>
        <dbReference type="ARBA" id="ARBA00012891"/>
    </source>
</evidence>
<protein>
    <recommendedName>
        <fullName evidence="3">DNA topoisomerase</fullName>
        <ecNumber evidence="3">5.6.2.1</ecNumber>
    </recommendedName>
    <alternativeName>
        <fullName evidence="15">Omega-protein</fullName>
    </alternativeName>
    <alternativeName>
        <fullName evidence="14">Relaxing enzyme</fullName>
    </alternativeName>
    <alternativeName>
        <fullName evidence="12">Swivelase</fullName>
    </alternativeName>
    <alternativeName>
        <fullName evidence="13">Untwisting enzyme</fullName>
    </alternativeName>
</protein>
<dbReference type="GO" id="GO:0043597">
    <property type="term" value="C:cytoplasmic replication fork"/>
    <property type="evidence" value="ECO:0007669"/>
    <property type="project" value="TreeGrafter"/>
</dbReference>
<keyword evidence="20" id="KW-1185">Reference proteome</keyword>
<dbReference type="EC" id="5.6.2.1" evidence="3"/>
<keyword evidence="9" id="KW-0799">Topoisomerase</keyword>
<dbReference type="SUPFAM" id="SSF56712">
    <property type="entry name" value="Prokaryotic type I DNA topoisomerase"/>
    <property type="match status" value="1"/>
</dbReference>
<evidence type="ECO:0000313" key="20">
    <source>
        <dbReference type="Proteomes" id="UP000002586"/>
    </source>
</evidence>
<dbReference type="GO" id="GO:0006265">
    <property type="term" value="P:DNA topological change"/>
    <property type="evidence" value="ECO:0007669"/>
    <property type="project" value="InterPro"/>
</dbReference>
<dbReference type="Gene3D" id="1.10.290.10">
    <property type="entry name" value="Topoisomerase I, domain 4"/>
    <property type="match status" value="1"/>
</dbReference>
<dbReference type="SMART" id="SM00493">
    <property type="entry name" value="TOPRIM"/>
    <property type="match status" value="1"/>
</dbReference>
<dbReference type="Proteomes" id="UP000002586">
    <property type="component" value="Chromosome"/>
</dbReference>
<dbReference type="KEGG" id="mgm:Mmc1_2541"/>
<evidence type="ECO:0000256" key="4">
    <source>
        <dbReference type="ARBA" id="ARBA00022723"/>
    </source>
</evidence>
<dbReference type="SMART" id="SM00436">
    <property type="entry name" value="TOP1Bc"/>
    <property type="match status" value="1"/>
</dbReference>
<dbReference type="NCBIfam" id="TIGR01056">
    <property type="entry name" value="topB"/>
    <property type="match status" value="1"/>
</dbReference>
<evidence type="ECO:0000256" key="6">
    <source>
        <dbReference type="ARBA" id="ARBA00022771"/>
    </source>
</evidence>
<dbReference type="eggNOG" id="COG0550">
    <property type="taxonomic scope" value="Bacteria"/>
</dbReference>
<dbReference type="InterPro" id="IPR000380">
    <property type="entry name" value="Topo_IA"/>
</dbReference>
<keyword evidence="8" id="KW-0460">Magnesium</keyword>
<proteinExistence type="inferred from homology"/>